<reference evidence="3" key="1">
    <citation type="submission" date="2025-08" db="UniProtKB">
        <authorList>
            <consortium name="RefSeq"/>
        </authorList>
    </citation>
    <scope>IDENTIFICATION</scope>
</reference>
<keyword evidence="1" id="KW-0732">Signal</keyword>
<evidence type="ECO:0000313" key="2">
    <source>
        <dbReference type="Proteomes" id="UP000515150"/>
    </source>
</evidence>
<organism evidence="2 3">
    <name type="scientific">Betta splendens</name>
    <name type="common">Siamese fighting fish</name>
    <dbReference type="NCBI Taxonomy" id="158456"/>
    <lineage>
        <taxon>Eukaryota</taxon>
        <taxon>Metazoa</taxon>
        <taxon>Chordata</taxon>
        <taxon>Craniata</taxon>
        <taxon>Vertebrata</taxon>
        <taxon>Euteleostomi</taxon>
        <taxon>Actinopterygii</taxon>
        <taxon>Neopterygii</taxon>
        <taxon>Teleostei</taxon>
        <taxon>Neoteleostei</taxon>
        <taxon>Acanthomorphata</taxon>
        <taxon>Anabantaria</taxon>
        <taxon>Anabantiformes</taxon>
        <taxon>Anabantoidei</taxon>
        <taxon>Osphronemidae</taxon>
        <taxon>Betta</taxon>
    </lineage>
</organism>
<dbReference type="RefSeq" id="XP_028998592.1">
    <property type="nucleotide sequence ID" value="XM_029142759.3"/>
</dbReference>
<dbReference type="InParanoid" id="A0A6P7LXF9"/>
<name>A0A6P7LXF9_BETSP</name>
<sequence>MNTRVLVTVLFMVIVAVNKATATTGFIMNQTPTPLNVAVSNQKCNMTKYCGSLPSSCNPSSQSCYFASAQPDAAGFLFELSGNATGYIAATVTSNSAFGKNETTYICASGSSTVDFYTALLNNITLIPANMSVPSVNGTNNGIITQCLINTTIISATLVNIYNGSYNSTTRDLGNLNFLFQINVTPPLGNSTGSNDGITIQHSMTQALLITAGVLVLALM</sequence>
<dbReference type="KEGG" id="bspl:114851153"/>
<evidence type="ECO:0000313" key="3">
    <source>
        <dbReference type="RefSeq" id="XP_028998592.1"/>
    </source>
</evidence>
<proteinExistence type="predicted"/>
<accession>A0A6P7LXF9</accession>
<dbReference type="GeneID" id="114851153"/>
<protein>
    <submittedName>
        <fullName evidence="3">Uncharacterized protein LOC114851153</fullName>
    </submittedName>
</protein>
<dbReference type="Proteomes" id="UP000515150">
    <property type="component" value="Chromosome 2"/>
</dbReference>
<keyword evidence="2" id="KW-1185">Reference proteome</keyword>
<evidence type="ECO:0000256" key="1">
    <source>
        <dbReference type="SAM" id="SignalP"/>
    </source>
</evidence>
<gene>
    <name evidence="3" type="primary">LOC114851153</name>
</gene>
<feature type="signal peptide" evidence="1">
    <location>
        <begin position="1"/>
        <end position="22"/>
    </location>
</feature>
<dbReference type="AlphaFoldDB" id="A0A6P7LXF9"/>
<feature type="chain" id="PRO_5027716428" evidence="1">
    <location>
        <begin position="23"/>
        <end position="220"/>
    </location>
</feature>